<evidence type="ECO:0000256" key="4">
    <source>
        <dbReference type="ARBA" id="ARBA00022679"/>
    </source>
</evidence>
<keyword evidence="7" id="KW-0067">ATP-binding</keyword>
<keyword evidence="11" id="KW-1185">Reference proteome</keyword>
<proteinExistence type="predicted"/>
<dbReference type="RefSeq" id="WP_188089823.1">
    <property type="nucleotide sequence ID" value="NZ_JACVFC010000003.1"/>
</dbReference>
<dbReference type="PROSITE" id="PS50109">
    <property type="entry name" value="HIS_KIN"/>
    <property type="match status" value="1"/>
</dbReference>
<dbReference type="InterPro" id="IPR036890">
    <property type="entry name" value="HATPase_C_sf"/>
</dbReference>
<dbReference type="PANTHER" id="PTHR42878">
    <property type="entry name" value="TWO-COMPONENT HISTIDINE KINASE"/>
    <property type="match status" value="1"/>
</dbReference>
<dbReference type="PANTHER" id="PTHR42878:SF7">
    <property type="entry name" value="SENSOR HISTIDINE KINASE GLRK"/>
    <property type="match status" value="1"/>
</dbReference>
<accession>A0ABR7TSQ5</accession>
<dbReference type="PRINTS" id="PR00344">
    <property type="entry name" value="BCTRLSENSOR"/>
</dbReference>
<dbReference type="InterPro" id="IPR050351">
    <property type="entry name" value="BphY/WalK/GraS-like"/>
</dbReference>
<dbReference type="Pfam" id="PF02518">
    <property type="entry name" value="HATPase_c"/>
    <property type="match status" value="1"/>
</dbReference>
<keyword evidence="3" id="KW-0597">Phosphoprotein</keyword>
<evidence type="ECO:0000256" key="7">
    <source>
        <dbReference type="ARBA" id="ARBA00022840"/>
    </source>
</evidence>
<dbReference type="InterPro" id="IPR003661">
    <property type="entry name" value="HisK_dim/P_dom"/>
</dbReference>
<evidence type="ECO:0000256" key="6">
    <source>
        <dbReference type="ARBA" id="ARBA00022777"/>
    </source>
</evidence>
<dbReference type="Gene3D" id="3.30.565.10">
    <property type="entry name" value="Histidine kinase-like ATPase, C-terminal domain"/>
    <property type="match status" value="1"/>
</dbReference>
<name>A0ABR7TSQ5_9BACT</name>
<dbReference type="SUPFAM" id="SSF55874">
    <property type="entry name" value="ATPase domain of HSP90 chaperone/DNA topoisomerase II/histidine kinase"/>
    <property type="match status" value="1"/>
</dbReference>
<keyword evidence="4" id="KW-0808">Transferase</keyword>
<evidence type="ECO:0000256" key="8">
    <source>
        <dbReference type="ARBA" id="ARBA00023012"/>
    </source>
</evidence>
<dbReference type="InterPro" id="IPR036097">
    <property type="entry name" value="HisK_dim/P_sf"/>
</dbReference>
<evidence type="ECO:0000256" key="2">
    <source>
        <dbReference type="ARBA" id="ARBA00012438"/>
    </source>
</evidence>
<keyword evidence="6" id="KW-0418">Kinase</keyword>
<dbReference type="InterPro" id="IPR005467">
    <property type="entry name" value="His_kinase_dom"/>
</dbReference>
<sequence>MMRKNPDTADSFSKMLISVLVHDLRQPFASLISAADMIKYADHPLSEEELYMIFDHMRHTASKSIKLLDGLVFWMKSQNSGYTCQTQSLPLRDLINSANGLYIHDQASKSISISNTIPEHQLIHANKEMLQFINRNILSNATKYSPPGGTINISCSVEDARIIVAFADQGMGIREEQLERLFSIQDTPVLDSHYLQGAGIALSICQDMIRQMNGKLWAESAYGHGATFFYSLPLPA</sequence>
<dbReference type="CDD" id="cd00082">
    <property type="entry name" value="HisKA"/>
    <property type="match status" value="1"/>
</dbReference>
<dbReference type="EC" id="2.7.13.3" evidence="2"/>
<dbReference type="InterPro" id="IPR004358">
    <property type="entry name" value="Sig_transdc_His_kin-like_C"/>
</dbReference>
<keyword evidence="8" id="KW-0902">Two-component regulatory system</keyword>
<evidence type="ECO:0000313" key="11">
    <source>
        <dbReference type="Proteomes" id="UP000659124"/>
    </source>
</evidence>
<dbReference type="InterPro" id="IPR003594">
    <property type="entry name" value="HATPase_dom"/>
</dbReference>
<evidence type="ECO:0000256" key="3">
    <source>
        <dbReference type="ARBA" id="ARBA00022553"/>
    </source>
</evidence>
<protein>
    <recommendedName>
        <fullName evidence="2">histidine kinase</fullName>
        <ecNumber evidence="2">2.7.13.3</ecNumber>
    </recommendedName>
</protein>
<organism evidence="10 11">
    <name type="scientific">Chitinophaga qingshengii</name>
    <dbReference type="NCBI Taxonomy" id="1569794"/>
    <lineage>
        <taxon>Bacteria</taxon>
        <taxon>Pseudomonadati</taxon>
        <taxon>Bacteroidota</taxon>
        <taxon>Chitinophagia</taxon>
        <taxon>Chitinophagales</taxon>
        <taxon>Chitinophagaceae</taxon>
        <taxon>Chitinophaga</taxon>
    </lineage>
</organism>
<evidence type="ECO:0000256" key="1">
    <source>
        <dbReference type="ARBA" id="ARBA00000085"/>
    </source>
</evidence>
<evidence type="ECO:0000313" key="10">
    <source>
        <dbReference type="EMBL" id="MBC9932680.1"/>
    </source>
</evidence>
<feature type="domain" description="Histidine kinase" evidence="9">
    <location>
        <begin position="19"/>
        <end position="236"/>
    </location>
</feature>
<comment type="catalytic activity">
    <reaction evidence="1">
        <text>ATP + protein L-histidine = ADP + protein N-phospho-L-histidine.</text>
        <dbReference type="EC" id="2.7.13.3"/>
    </reaction>
</comment>
<dbReference type="SMART" id="SM00387">
    <property type="entry name" value="HATPase_c"/>
    <property type="match status" value="1"/>
</dbReference>
<comment type="caution">
    <text evidence="10">The sequence shown here is derived from an EMBL/GenBank/DDBJ whole genome shotgun (WGS) entry which is preliminary data.</text>
</comment>
<reference evidence="10 11" key="1">
    <citation type="submission" date="2020-09" db="EMBL/GenBank/DDBJ databases">
        <title>Genome sequences of type strains of Chitinophaga qingshengii and Chitinophaga varians.</title>
        <authorList>
            <person name="Kittiwongwattana C."/>
        </authorList>
    </citation>
    <scope>NUCLEOTIDE SEQUENCE [LARGE SCALE GENOMIC DNA]</scope>
    <source>
        <strain evidence="10 11">JCM 30026</strain>
    </source>
</reference>
<keyword evidence="5" id="KW-0547">Nucleotide-binding</keyword>
<dbReference type="Proteomes" id="UP000659124">
    <property type="component" value="Unassembled WGS sequence"/>
</dbReference>
<gene>
    <name evidence="10" type="ORF">ICL07_20000</name>
</gene>
<evidence type="ECO:0000256" key="5">
    <source>
        <dbReference type="ARBA" id="ARBA00022741"/>
    </source>
</evidence>
<dbReference type="SUPFAM" id="SSF47384">
    <property type="entry name" value="Homodimeric domain of signal transducing histidine kinase"/>
    <property type="match status" value="1"/>
</dbReference>
<evidence type="ECO:0000259" key="9">
    <source>
        <dbReference type="PROSITE" id="PS50109"/>
    </source>
</evidence>
<dbReference type="EMBL" id="JACVFC010000003">
    <property type="protein sequence ID" value="MBC9932680.1"/>
    <property type="molecule type" value="Genomic_DNA"/>
</dbReference>